<organism evidence="2 3">
    <name type="scientific">Hibiscus sabdariffa</name>
    <name type="common">roselle</name>
    <dbReference type="NCBI Taxonomy" id="183260"/>
    <lineage>
        <taxon>Eukaryota</taxon>
        <taxon>Viridiplantae</taxon>
        <taxon>Streptophyta</taxon>
        <taxon>Embryophyta</taxon>
        <taxon>Tracheophyta</taxon>
        <taxon>Spermatophyta</taxon>
        <taxon>Magnoliopsida</taxon>
        <taxon>eudicotyledons</taxon>
        <taxon>Gunneridae</taxon>
        <taxon>Pentapetalae</taxon>
        <taxon>rosids</taxon>
        <taxon>malvids</taxon>
        <taxon>Malvales</taxon>
        <taxon>Malvaceae</taxon>
        <taxon>Malvoideae</taxon>
        <taxon>Hibiscus</taxon>
    </lineage>
</organism>
<protein>
    <submittedName>
        <fullName evidence="2">Uncharacterized protein</fullName>
    </submittedName>
</protein>
<evidence type="ECO:0000313" key="2">
    <source>
        <dbReference type="EMBL" id="KAK8491334.1"/>
    </source>
</evidence>
<sequence>MIRQNPIIYRKKGTFPRLSDPPSLLAKRSGRHRRGGKGRRVEGVIAEEKVAVLETCAQGWVKEAVSIRVLAKKMATAGLDGFEVIRFYRPGLVALRFRRQGWSALLDTSTNGRIDEVVEIASMGYVFSLVVQEAKLVHVLAIEQREVGAEAAGSEQAREVTMA</sequence>
<comment type="caution">
    <text evidence="2">The sequence shown here is derived from an EMBL/GenBank/DDBJ whole genome shotgun (WGS) entry which is preliminary data.</text>
</comment>
<proteinExistence type="predicted"/>
<feature type="region of interest" description="Disordered" evidence="1">
    <location>
        <begin position="13"/>
        <end position="40"/>
    </location>
</feature>
<name>A0ABR2ADZ4_9ROSI</name>
<dbReference type="EMBL" id="JBBPBN010000261">
    <property type="protein sequence ID" value="KAK8491334.1"/>
    <property type="molecule type" value="Genomic_DNA"/>
</dbReference>
<evidence type="ECO:0000313" key="3">
    <source>
        <dbReference type="Proteomes" id="UP001396334"/>
    </source>
</evidence>
<evidence type="ECO:0000256" key="1">
    <source>
        <dbReference type="SAM" id="MobiDB-lite"/>
    </source>
</evidence>
<keyword evidence="3" id="KW-1185">Reference proteome</keyword>
<accession>A0ABR2ADZ4</accession>
<dbReference type="Proteomes" id="UP001396334">
    <property type="component" value="Unassembled WGS sequence"/>
</dbReference>
<feature type="compositionally biased region" description="Basic residues" evidence="1">
    <location>
        <begin position="28"/>
        <end position="38"/>
    </location>
</feature>
<gene>
    <name evidence="2" type="ORF">V6N11_014413</name>
</gene>
<reference evidence="2 3" key="1">
    <citation type="journal article" date="2024" name="G3 (Bethesda)">
        <title>Genome assembly of Hibiscus sabdariffa L. provides insights into metabolisms of medicinal natural products.</title>
        <authorList>
            <person name="Kim T."/>
        </authorList>
    </citation>
    <scope>NUCLEOTIDE SEQUENCE [LARGE SCALE GENOMIC DNA]</scope>
    <source>
        <strain evidence="2">TK-2024</strain>
        <tissue evidence="2">Old leaves</tissue>
    </source>
</reference>